<dbReference type="InterPro" id="IPR007387">
    <property type="entry name" value="TRAP_DctQ"/>
</dbReference>
<feature type="transmembrane region" description="Helical" evidence="9">
    <location>
        <begin position="12"/>
        <end position="34"/>
    </location>
</feature>
<dbReference type="RefSeq" id="WP_085798039.1">
    <property type="nucleotide sequence ID" value="NZ_FWFO01000008.1"/>
</dbReference>
<name>A0A1Y5TVN8_9RHOB</name>
<evidence type="ECO:0000256" key="3">
    <source>
        <dbReference type="ARBA" id="ARBA00022475"/>
    </source>
</evidence>
<dbReference type="PANTHER" id="PTHR35011">
    <property type="entry name" value="2,3-DIKETO-L-GULONATE TRAP TRANSPORTER SMALL PERMEASE PROTEIN YIAM"/>
    <property type="match status" value="1"/>
</dbReference>
<evidence type="ECO:0000256" key="1">
    <source>
        <dbReference type="ARBA" id="ARBA00004429"/>
    </source>
</evidence>
<organism evidence="11 12">
    <name type="scientific">Falsiruegeria litorea R37</name>
    <dbReference type="NCBI Taxonomy" id="1200284"/>
    <lineage>
        <taxon>Bacteria</taxon>
        <taxon>Pseudomonadati</taxon>
        <taxon>Pseudomonadota</taxon>
        <taxon>Alphaproteobacteria</taxon>
        <taxon>Rhodobacterales</taxon>
        <taxon>Roseobacteraceae</taxon>
        <taxon>Falsiruegeria</taxon>
    </lineage>
</organism>
<feature type="transmembrane region" description="Helical" evidence="9">
    <location>
        <begin position="134"/>
        <end position="154"/>
    </location>
</feature>
<dbReference type="GO" id="GO:0005886">
    <property type="term" value="C:plasma membrane"/>
    <property type="evidence" value="ECO:0007669"/>
    <property type="project" value="UniProtKB-SubCell"/>
</dbReference>
<dbReference type="AlphaFoldDB" id="A0A1Y5TVN8"/>
<keyword evidence="6 9" id="KW-1133">Transmembrane helix</keyword>
<keyword evidence="2 9" id="KW-0813">Transport</keyword>
<evidence type="ECO:0000256" key="6">
    <source>
        <dbReference type="ARBA" id="ARBA00022989"/>
    </source>
</evidence>
<evidence type="ECO:0000256" key="7">
    <source>
        <dbReference type="ARBA" id="ARBA00023136"/>
    </source>
</evidence>
<dbReference type="Proteomes" id="UP000193077">
    <property type="component" value="Unassembled WGS sequence"/>
</dbReference>
<evidence type="ECO:0000313" key="11">
    <source>
        <dbReference type="EMBL" id="SLN73238.1"/>
    </source>
</evidence>
<reference evidence="11 12" key="1">
    <citation type="submission" date="2017-03" db="EMBL/GenBank/DDBJ databases">
        <authorList>
            <person name="Afonso C.L."/>
            <person name="Miller P.J."/>
            <person name="Scott M.A."/>
            <person name="Spackman E."/>
            <person name="Goraichik I."/>
            <person name="Dimitrov K.M."/>
            <person name="Suarez D.L."/>
            <person name="Swayne D.E."/>
        </authorList>
    </citation>
    <scope>NUCLEOTIDE SEQUENCE [LARGE SCALE GENOMIC DNA]</scope>
    <source>
        <strain evidence="11 12">CECT 7639</strain>
    </source>
</reference>
<keyword evidence="4 9" id="KW-0997">Cell inner membrane</keyword>
<keyword evidence="7 9" id="KW-0472">Membrane</keyword>
<evidence type="ECO:0000256" key="8">
    <source>
        <dbReference type="ARBA" id="ARBA00038436"/>
    </source>
</evidence>
<feature type="domain" description="Tripartite ATP-independent periplasmic transporters DctQ component" evidence="10">
    <location>
        <begin position="31"/>
        <end position="156"/>
    </location>
</feature>
<keyword evidence="3" id="KW-1003">Cell membrane</keyword>
<accession>A0A1Y5TVN8</accession>
<evidence type="ECO:0000256" key="4">
    <source>
        <dbReference type="ARBA" id="ARBA00022519"/>
    </source>
</evidence>
<dbReference type="OrthoDB" id="7875814at2"/>
<evidence type="ECO:0000313" key="12">
    <source>
        <dbReference type="Proteomes" id="UP000193077"/>
    </source>
</evidence>
<keyword evidence="12" id="KW-1185">Reference proteome</keyword>
<feature type="transmembrane region" description="Helical" evidence="9">
    <location>
        <begin position="54"/>
        <end position="72"/>
    </location>
</feature>
<comment type="subcellular location">
    <subcellularLocation>
        <location evidence="1 9">Cell inner membrane</location>
        <topology evidence="1 9">Multi-pass membrane protein</topology>
    </subcellularLocation>
</comment>
<protein>
    <recommendedName>
        <fullName evidence="9">TRAP transporter small permease protein</fullName>
    </recommendedName>
</protein>
<dbReference type="GO" id="GO:0022857">
    <property type="term" value="F:transmembrane transporter activity"/>
    <property type="evidence" value="ECO:0007669"/>
    <property type="project" value="UniProtKB-UniRule"/>
</dbReference>
<evidence type="ECO:0000256" key="9">
    <source>
        <dbReference type="RuleBase" id="RU369079"/>
    </source>
</evidence>
<comment type="subunit">
    <text evidence="9">The complex comprises the extracytoplasmic solute receptor protein and the two transmembrane proteins.</text>
</comment>
<comment type="similarity">
    <text evidence="8 9">Belongs to the TRAP transporter small permease family.</text>
</comment>
<sequence>MTLSPDWAERVLAGVFRFESVIAVAGYATVAGLLVVDVGLRELVGTSIYGAQRVSVYIMIVTGFLGLGLAAAQGRHLRPRFADGLIPKRFTTAATRLGDLIMTAVLLGFAWVGVHYVLEAREFEDMARIIDIPLWYLNLIVPYAFATTALRYALFALYPALRPEEVSSE</sequence>
<proteinExistence type="inferred from homology"/>
<dbReference type="PANTHER" id="PTHR35011:SF2">
    <property type="entry name" value="2,3-DIKETO-L-GULONATE TRAP TRANSPORTER SMALL PERMEASE PROTEIN YIAM"/>
    <property type="match status" value="1"/>
</dbReference>
<dbReference type="EMBL" id="FWFO01000008">
    <property type="protein sequence ID" value="SLN73238.1"/>
    <property type="molecule type" value="Genomic_DNA"/>
</dbReference>
<dbReference type="GO" id="GO:0015740">
    <property type="term" value="P:C4-dicarboxylate transport"/>
    <property type="evidence" value="ECO:0007669"/>
    <property type="project" value="TreeGrafter"/>
</dbReference>
<feature type="transmembrane region" description="Helical" evidence="9">
    <location>
        <begin position="93"/>
        <end position="114"/>
    </location>
</feature>
<evidence type="ECO:0000256" key="5">
    <source>
        <dbReference type="ARBA" id="ARBA00022692"/>
    </source>
</evidence>
<dbReference type="Pfam" id="PF04290">
    <property type="entry name" value="DctQ"/>
    <property type="match status" value="1"/>
</dbReference>
<dbReference type="InterPro" id="IPR055348">
    <property type="entry name" value="DctQ"/>
</dbReference>
<evidence type="ECO:0000259" key="10">
    <source>
        <dbReference type="Pfam" id="PF04290"/>
    </source>
</evidence>
<comment type="function">
    <text evidence="9">Part of the tripartite ATP-independent periplasmic (TRAP) transport system.</text>
</comment>
<gene>
    <name evidence="11" type="ORF">TRL7639_04396</name>
</gene>
<keyword evidence="5 9" id="KW-0812">Transmembrane</keyword>
<evidence type="ECO:0000256" key="2">
    <source>
        <dbReference type="ARBA" id="ARBA00022448"/>
    </source>
</evidence>